<proteinExistence type="predicted"/>
<protein>
    <submittedName>
        <fullName evidence="2">Uncharacterized protein</fullName>
    </submittedName>
</protein>
<reference evidence="2" key="1">
    <citation type="submission" date="2019-07" db="EMBL/GenBank/DDBJ databases">
        <authorList>
            <person name="Dittberner H."/>
        </authorList>
    </citation>
    <scope>NUCLEOTIDE SEQUENCE [LARGE SCALE GENOMIC DNA]</scope>
</reference>
<feature type="region of interest" description="Disordered" evidence="1">
    <location>
        <begin position="22"/>
        <end position="54"/>
    </location>
</feature>
<dbReference type="AlphaFoldDB" id="A0A565BQR7"/>
<keyword evidence="3" id="KW-1185">Reference proteome</keyword>
<evidence type="ECO:0000313" key="3">
    <source>
        <dbReference type="Proteomes" id="UP000489600"/>
    </source>
</evidence>
<dbReference type="EMBL" id="CABITT030000005">
    <property type="protein sequence ID" value="VVB03708.1"/>
    <property type="molecule type" value="Genomic_DNA"/>
</dbReference>
<feature type="compositionally biased region" description="Polar residues" evidence="1">
    <location>
        <begin position="44"/>
        <end position="54"/>
    </location>
</feature>
<sequence>MSYQDLSHSDKNYVGSHICASFRRSNSNSERDERPMCVEGSAQAKPSTVNKFES</sequence>
<comment type="caution">
    <text evidence="2">The sequence shown here is derived from an EMBL/GenBank/DDBJ whole genome shotgun (WGS) entry which is preliminary data.</text>
</comment>
<evidence type="ECO:0000313" key="2">
    <source>
        <dbReference type="EMBL" id="VVB03708.1"/>
    </source>
</evidence>
<accession>A0A565BQR7</accession>
<evidence type="ECO:0000256" key="1">
    <source>
        <dbReference type="SAM" id="MobiDB-lite"/>
    </source>
</evidence>
<dbReference type="Proteomes" id="UP000489600">
    <property type="component" value="Unassembled WGS sequence"/>
</dbReference>
<gene>
    <name evidence="2" type="ORF">ANE_LOCUS14152</name>
</gene>
<organism evidence="2 3">
    <name type="scientific">Arabis nemorensis</name>
    <dbReference type="NCBI Taxonomy" id="586526"/>
    <lineage>
        <taxon>Eukaryota</taxon>
        <taxon>Viridiplantae</taxon>
        <taxon>Streptophyta</taxon>
        <taxon>Embryophyta</taxon>
        <taxon>Tracheophyta</taxon>
        <taxon>Spermatophyta</taxon>
        <taxon>Magnoliopsida</taxon>
        <taxon>eudicotyledons</taxon>
        <taxon>Gunneridae</taxon>
        <taxon>Pentapetalae</taxon>
        <taxon>rosids</taxon>
        <taxon>malvids</taxon>
        <taxon>Brassicales</taxon>
        <taxon>Brassicaceae</taxon>
        <taxon>Arabideae</taxon>
        <taxon>Arabis</taxon>
    </lineage>
</organism>
<name>A0A565BQR7_9BRAS</name>